<keyword evidence="3" id="KW-0804">Transcription</keyword>
<sequence length="269" mass="29972">MTMEELDSGRPRKRQASRAETVYTRLREAIFEFRLMPGDRFTENEVAARLGTSRTPVREALLRLQADGLVQVHFRNGWEVVPLDFTRFAELYELRLLIERQVVTALCVPGAPRVDRTVLTRLGGIWRVEPALRAADGAQVAALDEAFHIALARAAGNRESAAVLEQVTDRIRLIRRIDFDFPERIALTYDEHIRLLDALQDCDCEAALTLLDEHIDDSHATASRITVERLQQARAARPGAPLGRPGRLWEAPHAGAASIAATVTTLAAP</sequence>
<name>A0A1H2PPT8_9BURK</name>
<organism evidence="5 6">
    <name type="scientific">Chitinasiproducens palmae</name>
    <dbReference type="NCBI Taxonomy" id="1770053"/>
    <lineage>
        <taxon>Bacteria</taxon>
        <taxon>Pseudomonadati</taxon>
        <taxon>Pseudomonadota</taxon>
        <taxon>Betaproteobacteria</taxon>
        <taxon>Burkholderiales</taxon>
        <taxon>Burkholderiaceae</taxon>
        <taxon>Chitinasiproducens</taxon>
    </lineage>
</organism>
<dbReference type="PANTHER" id="PTHR43537:SF45">
    <property type="entry name" value="GNTR FAMILY REGULATORY PROTEIN"/>
    <property type="match status" value="1"/>
</dbReference>
<dbReference type="PROSITE" id="PS50949">
    <property type="entry name" value="HTH_GNTR"/>
    <property type="match status" value="1"/>
</dbReference>
<dbReference type="Pfam" id="PF07729">
    <property type="entry name" value="FCD"/>
    <property type="match status" value="1"/>
</dbReference>
<dbReference type="AlphaFoldDB" id="A0A1H2PPT8"/>
<keyword evidence="1" id="KW-0805">Transcription regulation</keyword>
<evidence type="ECO:0000256" key="1">
    <source>
        <dbReference type="ARBA" id="ARBA00023015"/>
    </source>
</evidence>
<evidence type="ECO:0000313" key="6">
    <source>
        <dbReference type="Proteomes" id="UP000243719"/>
    </source>
</evidence>
<dbReference type="InterPro" id="IPR036390">
    <property type="entry name" value="WH_DNA-bd_sf"/>
</dbReference>
<dbReference type="Gene3D" id="1.10.10.10">
    <property type="entry name" value="Winged helix-like DNA-binding domain superfamily/Winged helix DNA-binding domain"/>
    <property type="match status" value="1"/>
</dbReference>
<evidence type="ECO:0000259" key="4">
    <source>
        <dbReference type="PROSITE" id="PS50949"/>
    </source>
</evidence>
<dbReference type="CDD" id="cd07377">
    <property type="entry name" value="WHTH_GntR"/>
    <property type="match status" value="1"/>
</dbReference>
<keyword evidence="2 5" id="KW-0238">DNA-binding</keyword>
<keyword evidence="6" id="KW-1185">Reference proteome</keyword>
<evidence type="ECO:0000313" key="5">
    <source>
        <dbReference type="EMBL" id="SDV48338.1"/>
    </source>
</evidence>
<dbReference type="PANTHER" id="PTHR43537">
    <property type="entry name" value="TRANSCRIPTIONAL REGULATOR, GNTR FAMILY"/>
    <property type="match status" value="1"/>
</dbReference>
<dbReference type="Pfam" id="PF00392">
    <property type="entry name" value="GntR"/>
    <property type="match status" value="1"/>
</dbReference>
<dbReference type="STRING" id="1770053.SAMN05216551_1055"/>
<dbReference type="Proteomes" id="UP000243719">
    <property type="component" value="Unassembled WGS sequence"/>
</dbReference>
<dbReference type="Gene3D" id="1.20.120.530">
    <property type="entry name" value="GntR ligand-binding domain-like"/>
    <property type="match status" value="1"/>
</dbReference>
<evidence type="ECO:0000256" key="3">
    <source>
        <dbReference type="ARBA" id="ARBA00023163"/>
    </source>
</evidence>
<dbReference type="PRINTS" id="PR00035">
    <property type="entry name" value="HTHGNTR"/>
</dbReference>
<dbReference type="SMART" id="SM00895">
    <property type="entry name" value="FCD"/>
    <property type="match status" value="1"/>
</dbReference>
<dbReference type="InterPro" id="IPR000524">
    <property type="entry name" value="Tscrpt_reg_HTH_GntR"/>
</dbReference>
<dbReference type="InterPro" id="IPR011711">
    <property type="entry name" value="GntR_C"/>
</dbReference>
<dbReference type="GO" id="GO:0003700">
    <property type="term" value="F:DNA-binding transcription factor activity"/>
    <property type="evidence" value="ECO:0007669"/>
    <property type="project" value="InterPro"/>
</dbReference>
<dbReference type="SUPFAM" id="SSF46785">
    <property type="entry name" value="Winged helix' DNA-binding domain"/>
    <property type="match status" value="1"/>
</dbReference>
<accession>A0A1H2PPT8</accession>
<proteinExistence type="predicted"/>
<dbReference type="SMART" id="SM00345">
    <property type="entry name" value="HTH_GNTR"/>
    <property type="match status" value="1"/>
</dbReference>
<protein>
    <submittedName>
        <fullName evidence="5">DNA-binding transcriptional regulator, GntR family</fullName>
    </submittedName>
</protein>
<dbReference type="EMBL" id="FNLO01000005">
    <property type="protein sequence ID" value="SDV48338.1"/>
    <property type="molecule type" value="Genomic_DNA"/>
</dbReference>
<dbReference type="GO" id="GO:0003677">
    <property type="term" value="F:DNA binding"/>
    <property type="evidence" value="ECO:0007669"/>
    <property type="project" value="UniProtKB-KW"/>
</dbReference>
<reference evidence="6" key="1">
    <citation type="submission" date="2016-09" db="EMBL/GenBank/DDBJ databases">
        <authorList>
            <person name="Varghese N."/>
            <person name="Submissions S."/>
        </authorList>
    </citation>
    <scope>NUCLEOTIDE SEQUENCE [LARGE SCALE GENOMIC DNA]</scope>
    <source>
        <strain evidence="6">JS23</strain>
    </source>
</reference>
<dbReference type="InterPro" id="IPR036388">
    <property type="entry name" value="WH-like_DNA-bd_sf"/>
</dbReference>
<gene>
    <name evidence="5" type="ORF">SAMN05216551_1055</name>
</gene>
<feature type="domain" description="HTH gntR-type" evidence="4">
    <location>
        <begin position="16"/>
        <end position="83"/>
    </location>
</feature>
<dbReference type="SUPFAM" id="SSF48008">
    <property type="entry name" value="GntR ligand-binding domain-like"/>
    <property type="match status" value="1"/>
</dbReference>
<dbReference type="InterPro" id="IPR008920">
    <property type="entry name" value="TF_FadR/GntR_C"/>
</dbReference>
<evidence type="ECO:0000256" key="2">
    <source>
        <dbReference type="ARBA" id="ARBA00023125"/>
    </source>
</evidence>